<feature type="transmembrane region" description="Helical" evidence="10">
    <location>
        <begin position="150"/>
        <end position="169"/>
    </location>
</feature>
<proteinExistence type="inferred from homology"/>
<keyword evidence="6 10" id="KW-1133">Transmembrane helix</keyword>
<evidence type="ECO:0000256" key="8">
    <source>
        <dbReference type="ARBA" id="ARBA00023315"/>
    </source>
</evidence>
<feature type="transmembrane region" description="Helical" evidence="10">
    <location>
        <begin position="338"/>
        <end position="357"/>
    </location>
</feature>
<evidence type="ECO:0000256" key="9">
    <source>
        <dbReference type="PIRNR" id="PIRNR016636"/>
    </source>
</evidence>
<evidence type="ECO:0000313" key="11">
    <source>
        <dbReference type="EMBL" id="OXA92535.1"/>
    </source>
</evidence>
<evidence type="ECO:0000256" key="7">
    <source>
        <dbReference type="ARBA" id="ARBA00023136"/>
    </source>
</evidence>
<dbReference type="EMBL" id="MUGW01000018">
    <property type="protein sequence ID" value="OXA92535.1"/>
    <property type="molecule type" value="Genomic_DNA"/>
</dbReference>
<evidence type="ECO:0000313" key="12">
    <source>
        <dbReference type="Proteomes" id="UP000198345"/>
    </source>
</evidence>
<sequence>MITSNSINNWFVQNFGTITTEQIIGWFVYNPEEKLLFNTGLFLGLFLVFYFVYAFLRKTFYLRLTYVILFSLFFYYKSSGIYFLLLLLSSVVDYGLSQVIYNEKSNNRKKIYLVISVILNLGLLGYFKYMNFMIVTFNDLFSGNYVLHNVFLPVGISFYTFQSMSYIIEIYREEIKPTKNYIEYLFFVSFFPQLVAGPIVRAKDFLPQIYQKLNLTRQDVNNGLFLIIGGLIKKTVISNYISVNFVDRVFDTPMTYTSFENLMASYGYAIQIYCDFSGYSDMAIGIALLLGFKLPANFRTPYKSTSITDFWRRWHISLSTWLKDFLYISIGGNREGTFAGYLFPSLFFFGLVLWGMANVNESYIPLGIAIGSIALFCLTFLLSGKRKQTAVTNFNLFTTMLLGGLWHGAGAQFIIWGALHGLALAVHKIFMEFFPSKKESKGPGFLWRFFSIVITFHFVVFCWIFFRARDFETALQVINNIGQLTFEPEQWQVIILGYKNVFLLMLFGYVWHFLPEGFTTTLKSVFDKTPLVLKAVVLGFVYWIVYATAVAGSQPFIYFQF</sequence>
<protein>
    <submittedName>
        <fullName evidence="11">Membrane-bound O-acyltransferase family protein</fullName>
    </submittedName>
</protein>
<comment type="similarity">
    <text evidence="2 9">Belongs to the membrane-bound acyltransferase family.</text>
</comment>
<dbReference type="OrthoDB" id="9805788at2"/>
<feature type="transmembrane region" description="Helical" evidence="10">
    <location>
        <begin position="181"/>
        <end position="200"/>
    </location>
</feature>
<dbReference type="PANTHER" id="PTHR13285:SF23">
    <property type="entry name" value="TEICHOIC ACID D-ALANYLTRANSFERASE"/>
    <property type="match status" value="1"/>
</dbReference>
<evidence type="ECO:0000256" key="2">
    <source>
        <dbReference type="ARBA" id="ARBA00010323"/>
    </source>
</evidence>
<comment type="subcellular location">
    <subcellularLocation>
        <location evidence="1">Cell membrane</location>
        <topology evidence="1">Multi-pass membrane protein</topology>
    </subcellularLocation>
</comment>
<accession>A0A226HED9</accession>
<feature type="transmembrane region" description="Helical" evidence="10">
    <location>
        <begin position="531"/>
        <end position="551"/>
    </location>
</feature>
<dbReference type="InterPro" id="IPR004299">
    <property type="entry name" value="MBOAT_fam"/>
</dbReference>
<dbReference type="RefSeq" id="WP_089049647.1">
    <property type="nucleotide sequence ID" value="NZ_FXTV01000007.1"/>
</dbReference>
<dbReference type="PIRSF" id="PIRSF500217">
    <property type="entry name" value="AlgI"/>
    <property type="match status" value="1"/>
</dbReference>
<feature type="transmembrane region" description="Helical" evidence="10">
    <location>
        <begin position="111"/>
        <end position="130"/>
    </location>
</feature>
<evidence type="ECO:0000256" key="3">
    <source>
        <dbReference type="ARBA" id="ARBA00022475"/>
    </source>
</evidence>
<evidence type="ECO:0000256" key="4">
    <source>
        <dbReference type="ARBA" id="ARBA00022679"/>
    </source>
</evidence>
<keyword evidence="5 10" id="KW-0812">Transmembrane</keyword>
<keyword evidence="12" id="KW-1185">Reference proteome</keyword>
<organism evidence="11 12">
    <name type="scientific">Flavobacterium hercynium</name>
    <dbReference type="NCBI Taxonomy" id="387094"/>
    <lineage>
        <taxon>Bacteria</taxon>
        <taxon>Pseudomonadati</taxon>
        <taxon>Bacteroidota</taxon>
        <taxon>Flavobacteriia</taxon>
        <taxon>Flavobacteriales</taxon>
        <taxon>Flavobacteriaceae</taxon>
        <taxon>Flavobacterium</taxon>
    </lineage>
</organism>
<evidence type="ECO:0000256" key="10">
    <source>
        <dbReference type="SAM" id="Phobius"/>
    </source>
</evidence>
<comment type="caution">
    <text evidence="11">The sequence shown here is derived from an EMBL/GenBank/DDBJ whole genome shotgun (WGS) entry which is preliminary data.</text>
</comment>
<gene>
    <name evidence="11" type="ORF">B0A66_09650</name>
</gene>
<feature type="transmembrane region" description="Helical" evidence="10">
    <location>
        <begin position="491"/>
        <end position="511"/>
    </location>
</feature>
<dbReference type="InterPro" id="IPR028362">
    <property type="entry name" value="AlgI"/>
</dbReference>
<dbReference type="AlphaFoldDB" id="A0A226HED9"/>
<dbReference type="InterPro" id="IPR051085">
    <property type="entry name" value="MB_O-acyltransferase"/>
</dbReference>
<dbReference type="Pfam" id="PF03062">
    <property type="entry name" value="MBOAT"/>
    <property type="match status" value="1"/>
</dbReference>
<evidence type="ECO:0000256" key="6">
    <source>
        <dbReference type="ARBA" id="ARBA00022989"/>
    </source>
</evidence>
<dbReference type="GO" id="GO:0042121">
    <property type="term" value="P:alginic acid biosynthetic process"/>
    <property type="evidence" value="ECO:0007669"/>
    <property type="project" value="InterPro"/>
</dbReference>
<evidence type="ECO:0000256" key="5">
    <source>
        <dbReference type="ARBA" id="ARBA00022692"/>
    </source>
</evidence>
<dbReference type="GO" id="GO:0005886">
    <property type="term" value="C:plasma membrane"/>
    <property type="evidence" value="ECO:0007669"/>
    <property type="project" value="UniProtKB-SubCell"/>
</dbReference>
<feature type="transmembrane region" description="Helical" evidence="10">
    <location>
        <begin position="35"/>
        <end position="53"/>
    </location>
</feature>
<dbReference type="PIRSF" id="PIRSF016636">
    <property type="entry name" value="AlgI_DltB"/>
    <property type="match status" value="1"/>
</dbReference>
<reference evidence="11 12" key="1">
    <citation type="submission" date="2016-11" db="EMBL/GenBank/DDBJ databases">
        <title>Whole genomes of Flavobacteriaceae.</title>
        <authorList>
            <person name="Stine C."/>
            <person name="Li C."/>
            <person name="Tadesse D."/>
        </authorList>
    </citation>
    <scope>NUCLEOTIDE SEQUENCE [LARGE SCALE GENOMIC DNA]</scope>
    <source>
        <strain evidence="11 12">DSM 18292</strain>
    </source>
</reference>
<dbReference type="GO" id="GO:0016746">
    <property type="term" value="F:acyltransferase activity"/>
    <property type="evidence" value="ECO:0007669"/>
    <property type="project" value="UniProtKB-KW"/>
</dbReference>
<keyword evidence="4 9" id="KW-0808">Transferase</keyword>
<keyword evidence="8 9" id="KW-0012">Acyltransferase</keyword>
<name>A0A226HED9_9FLAO</name>
<evidence type="ECO:0000256" key="1">
    <source>
        <dbReference type="ARBA" id="ARBA00004651"/>
    </source>
</evidence>
<feature type="transmembrane region" description="Helical" evidence="10">
    <location>
        <begin position="413"/>
        <end position="433"/>
    </location>
</feature>
<keyword evidence="3 9" id="KW-1003">Cell membrane</keyword>
<feature type="transmembrane region" description="Helical" evidence="10">
    <location>
        <begin position="363"/>
        <end position="383"/>
    </location>
</feature>
<dbReference type="Proteomes" id="UP000198345">
    <property type="component" value="Unassembled WGS sequence"/>
</dbReference>
<dbReference type="PANTHER" id="PTHR13285">
    <property type="entry name" value="ACYLTRANSFERASE"/>
    <property type="match status" value="1"/>
</dbReference>
<dbReference type="InterPro" id="IPR024194">
    <property type="entry name" value="Ac/AlaTfrase_AlgI/DltB"/>
</dbReference>
<feature type="transmembrane region" description="Helical" evidence="10">
    <location>
        <begin position="445"/>
        <end position="466"/>
    </location>
</feature>
<keyword evidence="7 9" id="KW-0472">Membrane</keyword>